<keyword evidence="2" id="KW-1185">Reference proteome</keyword>
<name>A0A6I3KY54_9NOCA</name>
<comment type="caution">
    <text evidence="1">The sequence shown here is derived from an EMBL/GenBank/DDBJ whole genome shotgun (WGS) entry which is preliminary data.</text>
</comment>
<dbReference type="RefSeq" id="WP_154788790.1">
    <property type="nucleotide sequence ID" value="NZ_WMBB01000007.1"/>
</dbReference>
<proteinExistence type="predicted"/>
<evidence type="ECO:0000313" key="2">
    <source>
        <dbReference type="Proteomes" id="UP000432464"/>
    </source>
</evidence>
<dbReference type="AlphaFoldDB" id="A0A6I3KY54"/>
<evidence type="ECO:0000313" key="1">
    <source>
        <dbReference type="EMBL" id="MTE14331.1"/>
    </source>
</evidence>
<evidence type="ECO:0008006" key="3">
    <source>
        <dbReference type="Google" id="ProtNLM"/>
    </source>
</evidence>
<protein>
    <recommendedName>
        <fullName evidence="3">DUF4254 domain-containing protein</fullName>
    </recommendedName>
</protein>
<reference evidence="1 2" key="1">
    <citation type="submission" date="2019-11" db="EMBL/GenBank/DDBJ databases">
        <title>Nocardia sp. nov. CT2-14 isolated from soil.</title>
        <authorList>
            <person name="Kanchanasin P."/>
            <person name="Tanasupawat S."/>
            <person name="Yuki M."/>
            <person name="Kudo T."/>
        </authorList>
    </citation>
    <scope>NUCLEOTIDE SEQUENCE [LARGE SCALE GENOMIC DNA]</scope>
    <source>
        <strain evidence="1 2">CT2-14</strain>
    </source>
</reference>
<organism evidence="1 2">
    <name type="scientific">Nocardia aurantiaca</name>
    <dbReference type="NCBI Taxonomy" id="2675850"/>
    <lineage>
        <taxon>Bacteria</taxon>
        <taxon>Bacillati</taxon>
        <taxon>Actinomycetota</taxon>
        <taxon>Actinomycetes</taxon>
        <taxon>Mycobacteriales</taxon>
        <taxon>Nocardiaceae</taxon>
        <taxon>Nocardia</taxon>
    </lineage>
</organism>
<gene>
    <name evidence="1" type="ORF">GLP40_16370</name>
</gene>
<dbReference type="EMBL" id="WMBB01000007">
    <property type="protein sequence ID" value="MTE14331.1"/>
    <property type="molecule type" value="Genomic_DNA"/>
</dbReference>
<accession>A0A6I3KY54</accession>
<dbReference type="Proteomes" id="UP000432464">
    <property type="component" value="Unassembled WGS sequence"/>
</dbReference>
<sequence length="164" mass="17743">MSAGNDRSARSPADGLATRVVLPDWHELFAALCGHVADDPHAHPVTRCARRLAELHAAHEREPGIVDLASARRVLIVGIDEWVACHAPHASRCGESLGNAADRLAQTQRKAIAALRTDTDPEHVHAAWHALSVLATEWADLVDEVMHGQRRIEAGHGPDARKAL</sequence>